<evidence type="ECO:0000256" key="1">
    <source>
        <dbReference type="SAM" id="MobiDB-lite"/>
    </source>
</evidence>
<dbReference type="AlphaFoldDB" id="A0A9P6DUZ6"/>
<feature type="domain" description="Small ribosomal subunit protein uS10" evidence="2">
    <location>
        <begin position="99"/>
        <end position="138"/>
    </location>
</feature>
<dbReference type="OrthoDB" id="366214at2759"/>
<feature type="region of interest" description="Disordered" evidence="1">
    <location>
        <begin position="160"/>
        <end position="210"/>
    </location>
</feature>
<dbReference type="InterPro" id="IPR027486">
    <property type="entry name" value="Ribosomal_uS10_dom"/>
</dbReference>
<name>A0A9P6DUZ6_9AGAM</name>
<evidence type="ECO:0000313" key="4">
    <source>
        <dbReference type="Proteomes" id="UP000886523"/>
    </source>
</evidence>
<reference evidence="3" key="1">
    <citation type="journal article" date="2020" name="Nat. Commun.">
        <title>Large-scale genome sequencing of mycorrhizal fungi provides insights into the early evolution of symbiotic traits.</title>
        <authorList>
            <person name="Miyauchi S."/>
            <person name="Kiss E."/>
            <person name="Kuo A."/>
            <person name="Drula E."/>
            <person name="Kohler A."/>
            <person name="Sanchez-Garcia M."/>
            <person name="Morin E."/>
            <person name="Andreopoulos B."/>
            <person name="Barry K.W."/>
            <person name="Bonito G."/>
            <person name="Buee M."/>
            <person name="Carver A."/>
            <person name="Chen C."/>
            <person name="Cichocki N."/>
            <person name="Clum A."/>
            <person name="Culley D."/>
            <person name="Crous P.W."/>
            <person name="Fauchery L."/>
            <person name="Girlanda M."/>
            <person name="Hayes R.D."/>
            <person name="Keri Z."/>
            <person name="LaButti K."/>
            <person name="Lipzen A."/>
            <person name="Lombard V."/>
            <person name="Magnuson J."/>
            <person name="Maillard F."/>
            <person name="Murat C."/>
            <person name="Nolan M."/>
            <person name="Ohm R.A."/>
            <person name="Pangilinan J."/>
            <person name="Pereira M.F."/>
            <person name="Perotto S."/>
            <person name="Peter M."/>
            <person name="Pfister S."/>
            <person name="Riley R."/>
            <person name="Sitrit Y."/>
            <person name="Stielow J.B."/>
            <person name="Szollosi G."/>
            <person name="Zifcakova L."/>
            <person name="Stursova M."/>
            <person name="Spatafora J.W."/>
            <person name="Tedersoo L."/>
            <person name="Vaario L.M."/>
            <person name="Yamada A."/>
            <person name="Yan M."/>
            <person name="Wang P."/>
            <person name="Xu J."/>
            <person name="Bruns T."/>
            <person name="Baldrian P."/>
            <person name="Vilgalys R."/>
            <person name="Dunand C."/>
            <person name="Henrissat B."/>
            <person name="Grigoriev I.V."/>
            <person name="Hibbett D."/>
            <person name="Nagy L.G."/>
            <person name="Martin F.M."/>
        </authorList>
    </citation>
    <scope>NUCLEOTIDE SEQUENCE</scope>
    <source>
        <strain evidence="3">UP504</strain>
    </source>
</reference>
<gene>
    <name evidence="3" type="ORF">BS47DRAFT_1487014</name>
</gene>
<dbReference type="Pfam" id="PF00338">
    <property type="entry name" value="Ribosomal_S10"/>
    <property type="match status" value="1"/>
</dbReference>
<keyword evidence="4" id="KW-1185">Reference proteome</keyword>
<protein>
    <recommendedName>
        <fullName evidence="2">Small ribosomal subunit protein uS10 domain-containing protein</fullName>
    </recommendedName>
</protein>
<dbReference type="EMBL" id="MU129004">
    <property type="protein sequence ID" value="KAF9511165.1"/>
    <property type="molecule type" value="Genomic_DNA"/>
</dbReference>
<proteinExistence type="predicted"/>
<organism evidence="3 4">
    <name type="scientific">Hydnum rufescens UP504</name>
    <dbReference type="NCBI Taxonomy" id="1448309"/>
    <lineage>
        <taxon>Eukaryota</taxon>
        <taxon>Fungi</taxon>
        <taxon>Dikarya</taxon>
        <taxon>Basidiomycota</taxon>
        <taxon>Agaricomycotina</taxon>
        <taxon>Agaricomycetes</taxon>
        <taxon>Cantharellales</taxon>
        <taxon>Hydnaceae</taxon>
        <taxon>Hydnum</taxon>
    </lineage>
</organism>
<dbReference type="Proteomes" id="UP000886523">
    <property type="component" value="Unassembled WGS sequence"/>
</dbReference>
<feature type="compositionally biased region" description="Polar residues" evidence="1">
    <location>
        <begin position="169"/>
        <end position="188"/>
    </location>
</feature>
<evidence type="ECO:0000259" key="2">
    <source>
        <dbReference type="Pfam" id="PF00338"/>
    </source>
</evidence>
<sequence length="210" mass="23540">MLLAVKTTATTEIPFISSLVACRLSPKFVERMAKSNRSYRPEELDSYSPLAALTISPRRRWTRGTPVAMVRLQSHTPGSRSPRGTPLNYGRQSRMRNLENFEKVVHKRAIKVWHSHSEVLRKWIKYLEINLGGVGMRIIQQLADNIIHTEMEAITLAGDTGQKPDEKMTTTMSGQPFSSTPLSSLNSDLSERPTIAAAAREKSAEADIKH</sequence>
<comment type="caution">
    <text evidence="3">The sequence shown here is derived from an EMBL/GenBank/DDBJ whole genome shotgun (WGS) entry which is preliminary data.</text>
</comment>
<accession>A0A9P6DUZ6</accession>
<evidence type="ECO:0000313" key="3">
    <source>
        <dbReference type="EMBL" id="KAF9511165.1"/>
    </source>
</evidence>
<feature type="compositionally biased region" description="Basic and acidic residues" evidence="1">
    <location>
        <begin position="199"/>
        <end position="210"/>
    </location>
</feature>